<dbReference type="Proteomes" id="UP000190750">
    <property type="component" value="Unassembled WGS sequence"/>
</dbReference>
<dbReference type="EMBL" id="MTJN01000002">
    <property type="protein sequence ID" value="OOV05656.1"/>
    <property type="molecule type" value="Genomic_DNA"/>
</dbReference>
<organism evidence="1 2">
    <name type="scientific">Rhodoferax fermentans</name>
    <dbReference type="NCBI Taxonomy" id="28066"/>
    <lineage>
        <taxon>Bacteria</taxon>
        <taxon>Pseudomonadati</taxon>
        <taxon>Pseudomonadota</taxon>
        <taxon>Betaproteobacteria</taxon>
        <taxon>Burkholderiales</taxon>
        <taxon>Comamonadaceae</taxon>
        <taxon>Rhodoferax</taxon>
    </lineage>
</organism>
<evidence type="ECO:0000313" key="2">
    <source>
        <dbReference type="Proteomes" id="UP000190750"/>
    </source>
</evidence>
<dbReference type="RefSeq" id="WP_078363439.1">
    <property type="nucleotide sequence ID" value="NZ_MTJN01000002.1"/>
</dbReference>
<comment type="caution">
    <text evidence="1">The sequence shown here is derived from an EMBL/GenBank/DDBJ whole genome shotgun (WGS) entry which is preliminary data.</text>
</comment>
<sequence length="196" mass="21669">MDKFEEEATHLRSNLEEWIGLFELPFKAFSDAGCNGLLQIFIEGIDRSNATFADHIHCLEITVPKDVIKAMCIAAAHLSARQIAIKEGDEFSSRFLIKAAEEIGFCRGAAFGVIHEDGVSRQAQSIRGKTGGNKRAEKTAGLKAWAISESSNMVRGNATERARKLMKKVPIELANSSNDPERIIREAINKKLKKNV</sequence>
<protein>
    <submittedName>
        <fullName evidence="1">Uncharacterized protein</fullName>
    </submittedName>
</protein>
<name>A0A1T1AND7_RHOFE</name>
<dbReference type="AlphaFoldDB" id="A0A1T1AND7"/>
<gene>
    <name evidence="1" type="ORF">RF819_02070</name>
</gene>
<reference evidence="1 2" key="1">
    <citation type="submission" date="2017-01" db="EMBL/GenBank/DDBJ databases">
        <title>Genome sequencing of Rhodoferax fermentans JCM 7819.</title>
        <authorList>
            <person name="Kim Y.J."/>
            <person name="Farh M.E.-A."/>
            <person name="Yang D.-C."/>
        </authorList>
    </citation>
    <scope>NUCLEOTIDE SEQUENCE [LARGE SCALE GENOMIC DNA]</scope>
    <source>
        <strain evidence="1 2">JCM 7819</strain>
    </source>
</reference>
<keyword evidence="2" id="KW-1185">Reference proteome</keyword>
<dbReference type="STRING" id="28066.RF819_02070"/>
<evidence type="ECO:0000313" key="1">
    <source>
        <dbReference type="EMBL" id="OOV05656.1"/>
    </source>
</evidence>
<accession>A0A1T1AND7</accession>
<proteinExistence type="predicted"/>